<feature type="signal peptide" evidence="1">
    <location>
        <begin position="1"/>
        <end position="18"/>
    </location>
</feature>
<protein>
    <recommendedName>
        <fullName evidence="2">Beta-lactamase-related domain-containing protein</fullName>
    </recommendedName>
</protein>
<keyword evidence="1" id="KW-0732">Signal</keyword>
<dbReference type="SUPFAM" id="SSF56601">
    <property type="entry name" value="beta-lactamase/transpeptidase-like"/>
    <property type="match status" value="1"/>
</dbReference>
<dbReference type="PANTHER" id="PTHR46825">
    <property type="entry name" value="D-ALANYL-D-ALANINE-CARBOXYPEPTIDASE/ENDOPEPTIDASE AMPH"/>
    <property type="match status" value="1"/>
</dbReference>
<evidence type="ECO:0000313" key="4">
    <source>
        <dbReference type="EMBL" id="CAF3581399.1"/>
    </source>
</evidence>
<evidence type="ECO:0000313" key="5">
    <source>
        <dbReference type="Proteomes" id="UP000677228"/>
    </source>
</evidence>
<dbReference type="EMBL" id="CAJNOK010001184">
    <property type="protein sequence ID" value="CAF0798206.1"/>
    <property type="molecule type" value="Genomic_DNA"/>
</dbReference>
<evidence type="ECO:0000259" key="2">
    <source>
        <dbReference type="Pfam" id="PF00144"/>
    </source>
</evidence>
<dbReference type="Proteomes" id="UP000682733">
    <property type="component" value="Unassembled WGS sequence"/>
</dbReference>
<dbReference type="PANTHER" id="PTHR46825:SF9">
    <property type="entry name" value="BETA-LACTAMASE-RELATED DOMAIN-CONTAINING PROTEIN"/>
    <property type="match status" value="1"/>
</dbReference>
<proteinExistence type="predicted"/>
<dbReference type="Pfam" id="PF00144">
    <property type="entry name" value="Beta-lactamase"/>
    <property type="match status" value="1"/>
</dbReference>
<dbReference type="InterPro" id="IPR001466">
    <property type="entry name" value="Beta-lactam-related"/>
</dbReference>
<gene>
    <name evidence="3" type="ORF">OVA965_LOCUS4503</name>
    <name evidence="4" type="ORF">TMI583_LOCUS4501</name>
</gene>
<feature type="domain" description="Beta-lactamase-related" evidence="2">
    <location>
        <begin position="28"/>
        <end position="395"/>
    </location>
</feature>
<dbReference type="AlphaFoldDB" id="A0A8S2CYW4"/>
<dbReference type="Proteomes" id="UP000677228">
    <property type="component" value="Unassembled WGS sequence"/>
</dbReference>
<dbReference type="EMBL" id="CAJOBA010001184">
    <property type="protein sequence ID" value="CAF3581399.1"/>
    <property type="molecule type" value="Genomic_DNA"/>
</dbReference>
<reference evidence="3" key="1">
    <citation type="submission" date="2021-02" db="EMBL/GenBank/DDBJ databases">
        <authorList>
            <person name="Nowell W R."/>
        </authorList>
    </citation>
    <scope>NUCLEOTIDE SEQUENCE</scope>
</reference>
<accession>A0A8S2CYW4</accession>
<dbReference type="InterPro" id="IPR012338">
    <property type="entry name" value="Beta-lactam/transpept-like"/>
</dbReference>
<evidence type="ECO:0000256" key="1">
    <source>
        <dbReference type="SAM" id="SignalP"/>
    </source>
</evidence>
<dbReference type="Gene3D" id="3.40.710.10">
    <property type="entry name" value="DD-peptidase/beta-lactamase superfamily"/>
    <property type="match status" value="1"/>
</dbReference>
<organism evidence="3 5">
    <name type="scientific">Didymodactylos carnosus</name>
    <dbReference type="NCBI Taxonomy" id="1234261"/>
    <lineage>
        <taxon>Eukaryota</taxon>
        <taxon>Metazoa</taxon>
        <taxon>Spiralia</taxon>
        <taxon>Gnathifera</taxon>
        <taxon>Rotifera</taxon>
        <taxon>Eurotatoria</taxon>
        <taxon>Bdelloidea</taxon>
        <taxon>Philodinida</taxon>
        <taxon>Philodinidae</taxon>
        <taxon>Didymodactylos</taxon>
    </lineage>
</organism>
<sequence>MLSNLLLIAILLPNLTLAGQPLVSTGQIQQWMNDSHIPGLSMIVMNQHQILYQDSLGYAGYNYDSETDRVIGFSTQNDNIYMIGSITKTITCISVMQLVERGLINLDDDINKYLPLPIVNPYYSNETITMRHLLTHTSSIGTTHPGLSVLPNDQYSTINFTNFIYGALLEGGPFYSEFSWLKVHVGKEYHYSNLGTSLAGLIVEIVSNMDFKAFTTKYLFEPLNMSSDTFWLIDSLNTRQKQLLTNHHLFNASIDDFRFFFPFLKFSEFFIDSEPLSNISWINVTERFGLLMHPAGQLRTSVTSLAKHLLMFINNGTYNGIQILKSETVNEIKKIQFHTSTSLKVGLIYTYFDFKITKMRTVLGHNGGFIGVNSWMLMNPDTNIGVIVLSNGDVVNFNQYQSNKVTTALITITNYLFDIFETTA</sequence>
<comment type="caution">
    <text evidence="3">The sequence shown here is derived from an EMBL/GenBank/DDBJ whole genome shotgun (WGS) entry which is preliminary data.</text>
</comment>
<evidence type="ECO:0000313" key="3">
    <source>
        <dbReference type="EMBL" id="CAF0798206.1"/>
    </source>
</evidence>
<dbReference type="InterPro" id="IPR050491">
    <property type="entry name" value="AmpC-like"/>
</dbReference>
<feature type="chain" id="PRO_5035646568" description="Beta-lactamase-related domain-containing protein" evidence="1">
    <location>
        <begin position="19"/>
        <end position="424"/>
    </location>
</feature>
<name>A0A8S2CYW4_9BILA</name>